<organism evidence="1 2">
    <name type="scientific">Neisseria sicca</name>
    <dbReference type="NCBI Taxonomy" id="490"/>
    <lineage>
        <taxon>Bacteria</taxon>
        <taxon>Pseudomonadati</taxon>
        <taxon>Pseudomonadota</taxon>
        <taxon>Betaproteobacteria</taxon>
        <taxon>Neisseriales</taxon>
        <taxon>Neisseriaceae</taxon>
        <taxon>Neisseria</taxon>
    </lineage>
</organism>
<dbReference type="Proteomes" id="UP000780345">
    <property type="component" value="Unassembled WGS sequence"/>
</dbReference>
<reference evidence="1" key="1">
    <citation type="submission" date="2020-04" db="EMBL/GenBank/DDBJ databases">
        <title>Deep metagenomics examines the oral microbiome during advanced dental caries in children, revealing novel taxa and co-occurrences with host molecules.</title>
        <authorList>
            <person name="Baker J.L."/>
            <person name="Morton J.T."/>
            <person name="Dinis M."/>
            <person name="Alvarez R."/>
            <person name="Tran N.C."/>
            <person name="Knight R."/>
            <person name="Edlund A."/>
        </authorList>
    </citation>
    <scope>NUCLEOTIDE SEQUENCE</scope>
    <source>
        <strain evidence="1">JCVI_32_bin.62</strain>
    </source>
</reference>
<gene>
    <name evidence="1" type="ORF">HXM80_10400</name>
</gene>
<dbReference type="EMBL" id="JABZQQ010000121">
    <property type="protein sequence ID" value="MBF1266030.1"/>
    <property type="molecule type" value="Genomic_DNA"/>
</dbReference>
<accession>A0A930DH73</accession>
<protein>
    <submittedName>
        <fullName evidence="1">Uncharacterized protein</fullName>
    </submittedName>
</protein>
<dbReference type="AlphaFoldDB" id="A0A930DH73"/>
<proteinExistence type="predicted"/>
<comment type="caution">
    <text evidence="1">The sequence shown here is derived from an EMBL/GenBank/DDBJ whole genome shotgun (WGS) entry which is preliminary data.</text>
</comment>
<sequence length="60" mass="6899">MKIVNRVKGVTSGDLVVVRHLAVEQVFYHLPTFLCNDVIRNPQVEKYLADYQAHLEKVFG</sequence>
<evidence type="ECO:0000313" key="1">
    <source>
        <dbReference type="EMBL" id="MBF1266030.1"/>
    </source>
</evidence>
<evidence type="ECO:0000313" key="2">
    <source>
        <dbReference type="Proteomes" id="UP000780345"/>
    </source>
</evidence>
<name>A0A930DH73_NEISI</name>